<feature type="signal peptide" evidence="2">
    <location>
        <begin position="1"/>
        <end position="17"/>
    </location>
</feature>
<gene>
    <name evidence="3" type="ORF">B0I35DRAFT_199223</name>
</gene>
<dbReference type="EMBL" id="JAGPNK010000005">
    <property type="protein sequence ID" value="KAH7320743.1"/>
    <property type="molecule type" value="Genomic_DNA"/>
</dbReference>
<sequence>MRVIWLWTWDLTDLTYTVVPGAIWSCLEPTLGVVNACLPTMMPAIHKLFGPGAFGFTRRGTSNGISGKSSSGLASHSHERRTTISGKENTHRDFERLDDEYPLTSIQADTSSTNKSIEDGRGGQGITVTRQWDFDTQPRV</sequence>
<feature type="chain" id="PRO_5035451674" evidence="2">
    <location>
        <begin position="18"/>
        <end position="140"/>
    </location>
</feature>
<comment type="caution">
    <text evidence="3">The sequence shown here is derived from an EMBL/GenBank/DDBJ whole genome shotgun (WGS) entry which is preliminary data.</text>
</comment>
<name>A0A8K0STP4_9HYPO</name>
<dbReference type="Proteomes" id="UP000813444">
    <property type="component" value="Unassembled WGS sequence"/>
</dbReference>
<feature type="compositionally biased region" description="Basic and acidic residues" evidence="1">
    <location>
        <begin position="76"/>
        <end position="95"/>
    </location>
</feature>
<keyword evidence="4" id="KW-1185">Reference proteome</keyword>
<dbReference type="PANTHER" id="PTHR33048:SF47">
    <property type="entry name" value="INTEGRAL MEMBRANE PROTEIN-RELATED"/>
    <property type="match status" value="1"/>
</dbReference>
<dbReference type="InterPro" id="IPR052337">
    <property type="entry name" value="SAT4-like"/>
</dbReference>
<evidence type="ECO:0000313" key="4">
    <source>
        <dbReference type="Proteomes" id="UP000813444"/>
    </source>
</evidence>
<proteinExistence type="predicted"/>
<keyword evidence="2" id="KW-0732">Signal</keyword>
<feature type="compositionally biased region" description="Polar residues" evidence="1">
    <location>
        <begin position="104"/>
        <end position="115"/>
    </location>
</feature>
<organism evidence="3 4">
    <name type="scientific">Stachybotrys elegans</name>
    <dbReference type="NCBI Taxonomy" id="80388"/>
    <lineage>
        <taxon>Eukaryota</taxon>
        <taxon>Fungi</taxon>
        <taxon>Dikarya</taxon>
        <taxon>Ascomycota</taxon>
        <taxon>Pezizomycotina</taxon>
        <taxon>Sordariomycetes</taxon>
        <taxon>Hypocreomycetidae</taxon>
        <taxon>Hypocreales</taxon>
        <taxon>Stachybotryaceae</taxon>
        <taxon>Stachybotrys</taxon>
    </lineage>
</organism>
<evidence type="ECO:0000256" key="2">
    <source>
        <dbReference type="SAM" id="SignalP"/>
    </source>
</evidence>
<evidence type="ECO:0000313" key="3">
    <source>
        <dbReference type="EMBL" id="KAH7320743.1"/>
    </source>
</evidence>
<reference evidence="3" key="1">
    <citation type="journal article" date="2021" name="Nat. Commun.">
        <title>Genetic determinants of endophytism in the Arabidopsis root mycobiome.</title>
        <authorList>
            <person name="Mesny F."/>
            <person name="Miyauchi S."/>
            <person name="Thiergart T."/>
            <person name="Pickel B."/>
            <person name="Atanasova L."/>
            <person name="Karlsson M."/>
            <person name="Huettel B."/>
            <person name="Barry K.W."/>
            <person name="Haridas S."/>
            <person name="Chen C."/>
            <person name="Bauer D."/>
            <person name="Andreopoulos W."/>
            <person name="Pangilinan J."/>
            <person name="LaButti K."/>
            <person name="Riley R."/>
            <person name="Lipzen A."/>
            <person name="Clum A."/>
            <person name="Drula E."/>
            <person name="Henrissat B."/>
            <person name="Kohler A."/>
            <person name="Grigoriev I.V."/>
            <person name="Martin F.M."/>
            <person name="Hacquard S."/>
        </authorList>
    </citation>
    <scope>NUCLEOTIDE SEQUENCE</scope>
    <source>
        <strain evidence="3">MPI-CAGE-CH-0235</strain>
    </source>
</reference>
<dbReference type="PANTHER" id="PTHR33048">
    <property type="entry name" value="PTH11-LIKE INTEGRAL MEMBRANE PROTEIN (AFU_ORTHOLOGUE AFUA_5G11245)"/>
    <property type="match status" value="1"/>
</dbReference>
<evidence type="ECO:0000256" key="1">
    <source>
        <dbReference type="SAM" id="MobiDB-lite"/>
    </source>
</evidence>
<feature type="region of interest" description="Disordered" evidence="1">
    <location>
        <begin position="60"/>
        <end position="127"/>
    </location>
</feature>
<feature type="compositionally biased region" description="Low complexity" evidence="1">
    <location>
        <begin position="64"/>
        <end position="75"/>
    </location>
</feature>
<accession>A0A8K0STP4</accession>
<protein>
    <submittedName>
        <fullName evidence="3">Uncharacterized protein</fullName>
    </submittedName>
</protein>
<dbReference type="OrthoDB" id="3934549at2759"/>
<dbReference type="AlphaFoldDB" id="A0A8K0STP4"/>